<sequence length="208" mass="23774">MKKFLAVALFACSLFLAAPQAEAYSELDYLEGSWYDENGTLFAIVRNGNLNTYEMEMITMTGTPGNFAAAVQVQEPGGFRNIPVEYSNEAKNDKEKNNPFFRPSVRLNGVAVHKERFIVPDSAYDYLDGHWYDSDNNLVAFFRNGTFNTYPMTFLSFYGRGNHFDSIFKINDHGTEKFFALSMNRTDAGLRISMRKLNSDWVYDALHQ</sequence>
<protein>
    <recommendedName>
        <fullName evidence="4">Lipoprotein</fullName>
    </recommendedName>
</protein>
<feature type="chain" id="PRO_5047537440" description="Lipoprotein" evidence="1">
    <location>
        <begin position="24"/>
        <end position="208"/>
    </location>
</feature>
<accession>A0ABV3X5S0</accession>
<name>A0ABV3X5S0_9FIRM</name>
<organism evidence="2 3">
    <name type="scientific">Selenomonas sputigena</name>
    <dbReference type="NCBI Taxonomy" id="69823"/>
    <lineage>
        <taxon>Bacteria</taxon>
        <taxon>Bacillati</taxon>
        <taxon>Bacillota</taxon>
        <taxon>Negativicutes</taxon>
        <taxon>Selenomonadales</taxon>
        <taxon>Selenomonadaceae</taxon>
        <taxon>Selenomonas</taxon>
    </lineage>
</organism>
<comment type="caution">
    <text evidence="2">The sequence shown here is derived from an EMBL/GenBank/DDBJ whole genome shotgun (WGS) entry which is preliminary data.</text>
</comment>
<evidence type="ECO:0008006" key="4">
    <source>
        <dbReference type="Google" id="ProtNLM"/>
    </source>
</evidence>
<keyword evidence="3" id="KW-1185">Reference proteome</keyword>
<reference evidence="2 3" key="1">
    <citation type="submission" date="2023-04" db="EMBL/GenBank/DDBJ databases">
        <title>Genome Sequence of Selenomonas sputigena ATCC 33150.</title>
        <authorList>
            <person name="Miller D.P."/>
            <person name="Anvari S."/>
            <person name="Polson S.W."/>
            <person name="Macdonald M."/>
            <person name="Mcdowell J.V."/>
        </authorList>
    </citation>
    <scope>NUCLEOTIDE SEQUENCE [LARGE SCALE GENOMIC DNA]</scope>
    <source>
        <strain evidence="2 3">ATCC 33150</strain>
    </source>
</reference>
<dbReference type="EMBL" id="JARVLH010000004">
    <property type="protein sequence ID" value="MEX5285543.1"/>
    <property type="molecule type" value="Genomic_DNA"/>
</dbReference>
<evidence type="ECO:0000313" key="2">
    <source>
        <dbReference type="EMBL" id="MEX5285543.1"/>
    </source>
</evidence>
<feature type="signal peptide" evidence="1">
    <location>
        <begin position="1"/>
        <end position="23"/>
    </location>
</feature>
<proteinExistence type="predicted"/>
<dbReference type="RefSeq" id="WP_368847269.1">
    <property type="nucleotide sequence ID" value="NZ_CP194411.1"/>
</dbReference>
<evidence type="ECO:0000313" key="3">
    <source>
        <dbReference type="Proteomes" id="UP001559623"/>
    </source>
</evidence>
<dbReference type="Proteomes" id="UP001559623">
    <property type="component" value="Unassembled WGS sequence"/>
</dbReference>
<evidence type="ECO:0000256" key="1">
    <source>
        <dbReference type="SAM" id="SignalP"/>
    </source>
</evidence>
<gene>
    <name evidence="2" type="ORF">QCO44_07825</name>
</gene>
<keyword evidence="1" id="KW-0732">Signal</keyword>